<organism evidence="1 2">
    <name type="scientific">Crotalus adamanteus</name>
    <name type="common">Eastern diamondback rattlesnake</name>
    <dbReference type="NCBI Taxonomy" id="8729"/>
    <lineage>
        <taxon>Eukaryota</taxon>
        <taxon>Metazoa</taxon>
        <taxon>Chordata</taxon>
        <taxon>Craniata</taxon>
        <taxon>Vertebrata</taxon>
        <taxon>Euteleostomi</taxon>
        <taxon>Lepidosauria</taxon>
        <taxon>Squamata</taxon>
        <taxon>Bifurcata</taxon>
        <taxon>Unidentata</taxon>
        <taxon>Episquamata</taxon>
        <taxon>Toxicofera</taxon>
        <taxon>Serpentes</taxon>
        <taxon>Colubroidea</taxon>
        <taxon>Viperidae</taxon>
        <taxon>Crotalinae</taxon>
        <taxon>Crotalus</taxon>
    </lineage>
</organism>
<gene>
    <name evidence="1" type="ORF">NXF25_020288</name>
</gene>
<dbReference type="AlphaFoldDB" id="A0AAW1B615"/>
<accession>A0AAW1B615</accession>
<dbReference type="Proteomes" id="UP001474421">
    <property type="component" value="Unassembled WGS sequence"/>
</dbReference>
<comment type="caution">
    <text evidence="1">The sequence shown here is derived from an EMBL/GenBank/DDBJ whole genome shotgun (WGS) entry which is preliminary data.</text>
</comment>
<reference evidence="1 2" key="1">
    <citation type="journal article" date="2024" name="Proc. Natl. Acad. Sci. U.S.A.">
        <title>The genetic regulatory architecture and epigenomic basis for age-related changes in rattlesnake venom.</title>
        <authorList>
            <person name="Hogan M.P."/>
            <person name="Holding M.L."/>
            <person name="Nystrom G.S."/>
            <person name="Colston T.J."/>
            <person name="Bartlett D.A."/>
            <person name="Mason A.J."/>
            <person name="Ellsworth S.A."/>
            <person name="Rautsaw R.M."/>
            <person name="Lawrence K.C."/>
            <person name="Strickland J.L."/>
            <person name="He B."/>
            <person name="Fraser P."/>
            <person name="Margres M.J."/>
            <person name="Gilbert D.M."/>
            <person name="Gibbs H.L."/>
            <person name="Parkinson C.L."/>
            <person name="Rokyta D.R."/>
        </authorList>
    </citation>
    <scope>NUCLEOTIDE SEQUENCE [LARGE SCALE GENOMIC DNA]</scope>
    <source>
        <strain evidence="1">DRR0105</strain>
    </source>
</reference>
<evidence type="ECO:0000313" key="1">
    <source>
        <dbReference type="EMBL" id="KAK9396927.1"/>
    </source>
</evidence>
<name>A0AAW1B615_CROAD</name>
<sequence>MCSIFFESHCICQHFAFGNLALV</sequence>
<proteinExistence type="predicted"/>
<dbReference type="EMBL" id="JAOTOJ010000008">
    <property type="protein sequence ID" value="KAK9396927.1"/>
    <property type="molecule type" value="Genomic_DNA"/>
</dbReference>
<keyword evidence="2" id="KW-1185">Reference proteome</keyword>
<protein>
    <submittedName>
        <fullName evidence="1">Uncharacterized protein</fullName>
    </submittedName>
</protein>
<evidence type="ECO:0000313" key="2">
    <source>
        <dbReference type="Proteomes" id="UP001474421"/>
    </source>
</evidence>